<evidence type="ECO:0000313" key="1">
    <source>
        <dbReference type="EMBL" id="GHO46230.1"/>
    </source>
</evidence>
<proteinExistence type="predicted"/>
<dbReference type="InterPro" id="IPR012550">
    <property type="entry name" value="DUF1706"/>
</dbReference>
<accession>A0A8J3I3K4</accession>
<protein>
    <recommendedName>
        <fullName evidence="3">ClbS/DfsB family four-helix bundle protein</fullName>
    </recommendedName>
</protein>
<dbReference type="PANTHER" id="PTHR40658:SF4">
    <property type="entry name" value="HYPOTHETICAL CYTOSOLIC PROTEIN"/>
    <property type="match status" value="1"/>
</dbReference>
<reference evidence="1" key="1">
    <citation type="submission" date="2020-10" db="EMBL/GenBank/DDBJ databases">
        <title>Taxonomic study of unclassified bacteria belonging to the class Ktedonobacteria.</title>
        <authorList>
            <person name="Yabe S."/>
            <person name="Wang C.M."/>
            <person name="Zheng Y."/>
            <person name="Sakai Y."/>
            <person name="Cavaletti L."/>
            <person name="Monciardini P."/>
            <person name="Donadio S."/>
        </authorList>
    </citation>
    <scope>NUCLEOTIDE SEQUENCE</scope>
    <source>
        <strain evidence="1">SOSP1-1</strain>
    </source>
</reference>
<dbReference type="Proteomes" id="UP000612362">
    <property type="component" value="Unassembled WGS sequence"/>
</dbReference>
<dbReference type="AlphaFoldDB" id="A0A8J3I3K4"/>
<dbReference type="Pfam" id="PF08020">
    <property type="entry name" value="DUF1706"/>
    <property type="match status" value="1"/>
</dbReference>
<keyword evidence="2" id="KW-1185">Reference proteome</keyword>
<dbReference type="PANTHER" id="PTHR40658">
    <property type="match status" value="1"/>
</dbReference>
<comment type="caution">
    <text evidence="1">The sequence shown here is derived from an EMBL/GenBank/DDBJ whole genome shotgun (WGS) entry which is preliminary data.</text>
</comment>
<dbReference type="EMBL" id="BNJF01000002">
    <property type="protein sequence ID" value="GHO46230.1"/>
    <property type="molecule type" value="Genomic_DNA"/>
</dbReference>
<dbReference type="Gene3D" id="1.20.120.450">
    <property type="entry name" value="dinb family like domain"/>
    <property type="match status" value="1"/>
</dbReference>
<name>A0A8J3I3K4_9CHLR</name>
<gene>
    <name evidence="1" type="ORF">KSX_43930</name>
</gene>
<organism evidence="1 2">
    <name type="scientific">Ktedonospora formicarum</name>
    <dbReference type="NCBI Taxonomy" id="2778364"/>
    <lineage>
        <taxon>Bacteria</taxon>
        <taxon>Bacillati</taxon>
        <taxon>Chloroflexota</taxon>
        <taxon>Ktedonobacteria</taxon>
        <taxon>Ktedonobacterales</taxon>
        <taxon>Ktedonobacteraceae</taxon>
        <taxon>Ktedonospora</taxon>
    </lineage>
</organism>
<dbReference type="SUPFAM" id="SSF109854">
    <property type="entry name" value="DinB/YfiT-like putative metalloenzymes"/>
    <property type="match status" value="1"/>
</dbReference>
<evidence type="ECO:0000313" key="2">
    <source>
        <dbReference type="Proteomes" id="UP000612362"/>
    </source>
</evidence>
<evidence type="ECO:0008006" key="3">
    <source>
        <dbReference type="Google" id="ProtNLM"/>
    </source>
</evidence>
<dbReference type="InterPro" id="IPR034660">
    <property type="entry name" value="DinB/YfiT-like"/>
</dbReference>
<sequence>MAEVFSKLGLIQDIQREYQQFMELISSLSEEQLSTPGVNSPWSVKDNLAHLTTWQEYMLSRLKSIDSDREPPVPEEYHGTEDEINERIYQRNKARPVADVLADFERSYQEVITTLEATPEATLASPFPWSTSGNPAWEFVVGNTSEHYQEHGEYIRSSLV</sequence>
<dbReference type="RefSeq" id="WP_220195619.1">
    <property type="nucleotide sequence ID" value="NZ_BNJF01000002.1"/>
</dbReference>